<name>A0A0C9YYC1_9AGAM</name>
<reference evidence="1 2" key="1">
    <citation type="submission" date="2014-04" db="EMBL/GenBank/DDBJ databases">
        <authorList>
            <consortium name="DOE Joint Genome Institute"/>
            <person name="Kuo A."/>
            <person name="Kohler A."/>
            <person name="Costa M.D."/>
            <person name="Nagy L.G."/>
            <person name="Floudas D."/>
            <person name="Copeland A."/>
            <person name="Barry K.W."/>
            <person name="Cichocki N."/>
            <person name="Veneault-Fourrey C."/>
            <person name="LaButti K."/>
            <person name="Lindquist E.A."/>
            <person name="Lipzen A."/>
            <person name="Lundell T."/>
            <person name="Morin E."/>
            <person name="Murat C."/>
            <person name="Sun H."/>
            <person name="Tunlid A."/>
            <person name="Henrissat B."/>
            <person name="Grigoriev I.V."/>
            <person name="Hibbett D.S."/>
            <person name="Martin F."/>
            <person name="Nordberg H.P."/>
            <person name="Cantor M.N."/>
            <person name="Hua S.X."/>
        </authorList>
    </citation>
    <scope>NUCLEOTIDE SEQUENCE [LARGE SCALE GENOMIC DNA]</scope>
    <source>
        <strain evidence="1 2">441</strain>
    </source>
</reference>
<accession>A0A0C9YYC1</accession>
<gene>
    <name evidence="1" type="ORF">PISMIDRAFT_115635</name>
</gene>
<keyword evidence="2" id="KW-1185">Reference proteome</keyword>
<dbReference type="EMBL" id="KN833903">
    <property type="protein sequence ID" value="KIK15162.1"/>
    <property type="molecule type" value="Genomic_DNA"/>
</dbReference>
<dbReference type="Pfam" id="PF18759">
    <property type="entry name" value="Plavaka"/>
    <property type="match status" value="1"/>
</dbReference>
<reference evidence="2" key="2">
    <citation type="submission" date="2015-01" db="EMBL/GenBank/DDBJ databases">
        <title>Evolutionary Origins and Diversification of the Mycorrhizal Mutualists.</title>
        <authorList>
            <consortium name="DOE Joint Genome Institute"/>
            <consortium name="Mycorrhizal Genomics Consortium"/>
            <person name="Kohler A."/>
            <person name="Kuo A."/>
            <person name="Nagy L.G."/>
            <person name="Floudas D."/>
            <person name="Copeland A."/>
            <person name="Barry K.W."/>
            <person name="Cichocki N."/>
            <person name="Veneault-Fourrey C."/>
            <person name="LaButti K."/>
            <person name="Lindquist E.A."/>
            <person name="Lipzen A."/>
            <person name="Lundell T."/>
            <person name="Morin E."/>
            <person name="Murat C."/>
            <person name="Riley R."/>
            <person name="Ohm R."/>
            <person name="Sun H."/>
            <person name="Tunlid A."/>
            <person name="Henrissat B."/>
            <person name="Grigoriev I.V."/>
            <person name="Hibbett D.S."/>
            <person name="Martin F."/>
        </authorList>
    </citation>
    <scope>NUCLEOTIDE SEQUENCE [LARGE SCALE GENOMIC DNA]</scope>
    <source>
        <strain evidence="2">441</strain>
    </source>
</reference>
<proteinExistence type="predicted"/>
<feature type="non-terminal residue" evidence="1">
    <location>
        <position position="1"/>
    </location>
</feature>
<evidence type="ECO:0000313" key="2">
    <source>
        <dbReference type="Proteomes" id="UP000054018"/>
    </source>
</evidence>
<organism evidence="1 2">
    <name type="scientific">Pisolithus microcarpus 441</name>
    <dbReference type="NCBI Taxonomy" id="765257"/>
    <lineage>
        <taxon>Eukaryota</taxon>
        <taxon>Fungi</taxon>
        <taxon>Dikarya</taxon>
        <taxon>Basidiomycota</taxon>
        <taxon>Agaricomycotina</taxon>
        <taxon>Agaricomycetes</taxon>
        <taxon>Agaricomycetidae</taxon>
        <taxon>Boletales</taxon>
        <taxon>Sclerodermatineae</taxon>
        <taxon>Pisolithaceae</taxon>
        <taxon>Pisolithus</taxon>
    </lineage>
</organism>
<dbReference type="InterPro" id="IPR041078">
    <property type="entry name" value="Plavaka"/>
</dbReference>
<sequence length="265" mass="30210">QMPEGAVVAPVILSLDKTPLSLFSGDKKAWPVYLTIGNISKDVRHQVSSHATVLIGYLPVSRLECFQKKTCSLVGYRLFHHVMSLVLQLLVNAGRHSREMVCTDGYLCHVHPILAAYVTNFPKQCLVACNKESRCPCCLVESDKHGDLEECAWCSMADMLKTLQRKQRNKQLRKFDVQGLCVVYKPFWKDLPFMDIFACITPNILHQLHKGIFHDHLVQWCTSLMGEMDIDVHFQAMTCFPALCHFKKGISTISQWTGMEHKEMQ</sequence>
<dbReference type="Proteomes" id="UP000054018">
    <property type="component" value="Unassembled WGS sequence"/>
</dbReference>
<evidence type="ECO:0000313" key="1">
    <source>
        <dbReference type="EMBL" id="KIK15162.1"/>
    </source>
</evidence>
<dbReference type="OrthoDB" id="2418900at2759"/>
<protein>
    <submittedName>
        <fullName evidence="1">Uncharacterized protein</fullName>
    </submittedName>
</protein>
<dbReference type="AlphaFoldDB" id="A0A0C9YYC1"/>
<dbReference type="HOGENOM" id="CLU_006344_8_0_1"/>